<accession>A0A0F9JH10</accession>
<dbReference type="AlphaFoldDB" id="A0A0F9JH10"/>
<name>A0A0F9JH10_9ZZZZ</name>
<reference evidence="1" key="1">
    <citation type="journal article" date="2015" name="Nature">
        <title>Complex archaea that bridge the gap between prokaryotes and eukaryotes.</title>
        <authorList>
            <person name="Spang A."/>
            <person name="Saw J.H."/>
            <person name="Jorgensen S.L."/>
            <person name="Zaremba-Niedzwiedzka K."/>
            <person name="Martijn J."/>
            <person name="Lind A.E."/>
            <person name="van Eijk R."/>
            <person name="Schleper C."/>
            <person name="Guy L."/>
            <person name="Ettema T.J."/>
        </authorList>
    </citation>
    <scope>NUCLEOTIDE SEQUENCE</scope>
</reference>
<protein>
    <submittedName>
        <fullName evidence="1">Uncharacterized protein</fullName>
    </submittedName>
</protein>
<feature type="non-terminal residue" evidence="1">
    <location>
        <position position="1"/>
    </location>
</feature>
<sequence>LQKLRENDTVYVRDYSNNKLADIDRVETTTGQICLTIY</sequence>
<organism evidence="1">
    <name type="scientific">marine sediment metagenome</name>
    <dbReference type="NCBI Taxonomy" id="412755"/>
    <lineage>
        <taxon>unclassified sequences</taxon>
        <taxon>metagenomes</taxon>
        <taxon>ecological metagenomes</taxon>
    </lineage>
</organism>
<evidence type="ECO:0000313" key="1">
    <source>
        <dbReference type="EMBL" id="KKM61656.1"/>
    </source>
</evidence>
<gene>
    <name evidence="1" type="ORF">LCGC14_1529570</name>
</gene>
<dbReference type="EMBL" id="LAZR01011442">
    <property type="protein sequence ID" value="KKM61656.1"/>
    <property type="molecule type" value="Genomic_DNA"/>
</dbReference>
<proteinExistence type="predicted"/>
<comment type="caution">
    <text evidence="1">The sequence shown here is derived from an EMBL/GenBank/DDBJ whole genome shotgun (WGS) entry which is preliminary data.</text>
</comment>